<dbReference type="PANTHER" id="PTHR11070:SF2">
    <property type="entry name" value="ATP-DEPENDENT DNA HELICASE SRS2"/>
    <property type="match status" value="1"/>
</dbReference>
<evidence type="ECO:0000256" key="8">
    <source>
        <dbReference type="ARBA" id="ARBA00034617"/>
    </source>
</evidence>
<dbReference type="GO" id="GO:0000725">
    <property type="term" value="P:recombinational repair"/>
    <property type="evidence" value="ECO:0007669"/>
    <property type="project" value="TreeGrafter"/>
</dbReference>
<keyword evidence="2 11" id="KW-0547">Nucleotide-binding</keyword>
<dbReference type="InterPro" id="IPR014017">
    <property type="entry name" value="DNA_helicase_UvrD-like_C"/>
</dbReference>
<keyword evidence="7" id="KW-0413">Isomerase</keyword>
<evidence type="ECO:0000256" key="1">
    <source>
        <dbReference type="ARBA" id="ARBA00009922"/>
    </source>
</evidence>
<keyword evidence="6" id="KW-0238">DNA-binding</keyword>
<evidence type="ECO:0000256" key="11">
    <source>
        <dbReference type="PROSITE-ProRule" id="PRU00560"/>
    </source>
</evidence>
<evidence type="ECO:0000256" key="3">
    <source>
        <dbReference type="ARBA" id="ARBA00022801"/>
    </source>
</evidence>
<protein>
    <recommendedName>
        <fullName evidence="9">DNA 3'-5' helicase</fullName>
        <ecNumber evidence="9">5.6.2.4</ecNumber>
    </recommendedName>
</protein>
<dbReference type="STRING" id="1236971.JCM9152_4217"/>
<evidence type="ECO:0000256" key="2">
    <source>
        <dbReference type="ARBA" id="ARBA00022741"/>
    </source>
</evidence>
<dbReference type="InterPro" id="IPR000212">
    <property type="entry name" value="DNA_helicase_UvrD/REP"/>
</dbReference>
<evidence type="ECO:0000256" key="4">
    <source>
        <dbReference type="ARBA" id="ARBA00022806"/>
    </source>
</evidence>
<dbReference type="CDD" id="cd17932">
    <property type="entry name" value="DEXQc_UvrD"/>
    <property type="match status" value="1"/>
</dbReference>
<dbReference type="EMBL" id="BAUU01000045">
    <property type="protein sequence ID" value="GAE32672.1"/>
    <property type="molecule type" value="Genomic_DNA"/>
</dbReference>
<evidence type="ECO:0000256" key="7">
    <source>
        <dbReference type="ARBA" id="ARBA00023235"/>
    </source>
</evidence>
<dbReference type="PROSITE" id="PS51217">
    <property type="entry name" value="UVRD_HELICASE_CTER"/>
    <property type="match status" value="1"/>
</dbReference>
<comment type="similarity">
    <text evidence="1">Belongs to the helicase family. UvrD subfamily.</text>
</comment>
<feature type="domain" description="UvrD-like helicase C-terminal" evidence="13">
    <location>
        <begin position="420"/>
        <end position="686"/>
    </location>
</feature>
<keyword evidence="3 11" id="KW-0378">Hydrolase</keyword>
<comment type="catalytic activity">
    <reaction evidence="10">
        <text>ATP + H2O = ADP + phosphate + H(+)</text>
        <dbReference type="Rhea" id="RHEA:13065"/>
        <dbReference type="ChEBI" id="CHEBI:15377"/>
        <dbReference type="ChEBI" id="CHEBI:15378"/>
        <dbReference type="ChEBI" id="CHEBI:30616"/>
        <dbReference type="ChEBI" id="CHEBI:43474"/>
        <dbReference type="ChEBI" id="CHEBI:456216"/>
        <dbReference type="EC" id="5.6.2.4"/>
    </reaction>
</comment>
<dbReference type="GO" id="GO:0043138">
    <property type="term" value="F:3'-5' DNA helicase activity"/>
    <property type="evidence" value="ECO:0007669"/>
    <property type="project" value="UniProtKB-EC"/>
</dbReference>
<evidence type="ECO:0000256" key="9">
    <source>
        <dbReference type="ARBA" id="ARBA00034808"/>
    </source>
</evidence>
<sequence>MNVAFYQGKIISLFTYERELWQALYLASLNNKVTCIHCHTPVQLQLSIDEPPTFIHSQLTEQCLEAAIEMEKKLQQPEHGTTHVTNGFQLPKSRMISHQQENSHVWKKPEFVEAIPPFQAAQQTTSGNLSGYRKELCERGIQFDDSQWEAVTTTEGPVMILAGAGSGKTRVLTARAAYMLTELHYSPKKLIMVTFTAKAAKEMKERMATYPNMNQTLLNQLMIGTFHRIFYKILLHHEPKKWASPLLLSMDWQRQAILKSAGREIDIDEKDFAYDQALTQISWWKNHMLTPDLVKTTNPWEEKVLYLYKRYEAIKSENQSFDFDDMLLGAYDLFKKHPDVLSRYQRRFTYVSVDEFQDTNKIQYELIAMLTKSNNLCIVGDDDQSIYAFRGSDPSFMLHFDRSYPHLKKVILNQNYRSSHEIVSTAHNIITSNRTRFQKQLIAQQHSEQLPLMFYPFNQEEEATMIVQDIKQKIQKGHQPNDFAILFRTNTAARALIERFIQSSIPFQLEMDGESFYKRRTVRKVLAYLRLAFDENDPKALTDLVGALFLKQEVIQEVKSLSIMEDCSFIDALAKVNGIQPFQQRKLRSLPAKFNELHKLQPYEAIVFIEREMGLADYVKKQGNEGNKMDRGSDDVKDLKEVAKQHESLEAFLQYVDHMTAKFEEFRLQRSATNAVQLLTIHRSKGLEFKHVYLIEAVEGGIPHDYALEALREGDKKPLEEERRLMYVAITRAIDTISISIPSKRRGKQVQRSRFVREMNQLSTRKLTHKGGTNT</sequence>
<dbReference type="Gene3D" id="1.10.10.160">
    <property type="match status" value="1"/>
</dbReference>
<feature type="domain" description="UvrD-like helicase ATP-binding" evidence="12">
    <location>
        <begin position="141"/>
        <end position="419"/>
    </location>
</feature>
<dbReference type="RefSeq" id="WP_035347096.1">
    <property type="nucleotide sequence ID" value="NZ_BAUU01000045.1"/>
</dbReference>
<evidence type="ECO:0000256" key="5">
    <source>
        <dbReference type="ARBA" id="ARBA00022840"/>
    </source>
</evidence>
<evidence type="ECO:0000259" key="12">
    <source>
        <dbReference type="PROSITE" id="PS51198"/>
    </source>
</evidence>
<dbReference type="OrthoDB" id="9810135at2"/>
<accession>W4QL91</accession>
<proteinExistence type="inferred from homology"/>
<dbReference type="Gene3D" id="3.40.50.300">
    <property type="entry name" value="P-loop containing nucleotide triphosphate hydrolases"/>
    <property type="match status" value="2"/>
</dbReference>
<dbReference type="Gene3D" id="1.10.486.10">
    <property type="entry name" value="PCRA, domain 4"/>
    <property type="match status" value="1"/>
</dbReference>
<evidence type="ECO:0000256" key="6">
    <source>
        <dbReference type="ARBA" id="ARBA00023125"/>
    </source>
</evidence>
<dbReference type="InterPro" id="IPR027417">
    <property type="entry name" value="P-loop_NTPase"/>
</dbReference>
<dbReference type="SUPFAM" id="SSF52540">
    <property type="entry name" value="P-loop containing nucleoside triphosphate hydrolases"/>
    <property type="match status" value="1"/>
</dbReference>
<evidence type="ECO:0000313" key="14">
    <source>
        <dbReference type="EMBL" id="GAE32672.1"/>
    </source>
</evidence>
<keyword evidence="15" id="KW-1185">Reference proteome</keyword>
<dbReference type="EC" id="5.6.2.4" evidence="9"/>
<evidence type="ECO:0000259" key="13">
    <source>
        <dbReference type="PROSITE" id="PS51217"/>
    </source>
</evidence>
<organism evidence="14 15">
    <name type="scientific">Halalkalibacter hemicellulosilyticusJCM 9152</name>
    <dbReference type="NCBI Taxonomy" id="1236971"/>
    <lineage>
        <taxon>Bacteria</taxon>
        <taxon>Bacillati</taxon>
        <taxon>Bacillota</taxon>
        <taxon>Bacilli</taxon>
        <taxon>Bacillales</taxon>
        <taxon>Bacillaceae</taxon>
        <taxon>Halalkalibacter</taxon>
    </lineage>
</organism>
<dbReference type="CDD" id="cd18807">
    <property type="entry name" value="SF1_C_UvrD"/>
    <property type="match status" value="1"/>
</dbReference>
<dbReference type="AlphaFoldDB" id="W4QL91"/>
<dbReference type="GO" id="GO:0005829">
    <property type="term" value="C:cytosol"/>
    <property type="evidence" value="ECO:0007669"/>
    <property type="project" value="TreeGrafter"/>
</dbReference>
<evidence type="ECO:0000313" key="15">
    <source>
        <dbReference type="Proteomes" id="UP000018895"/>
    </source>
</evidence>
<comment type="caution">
    <text evidence="14">The sequence shown here is derived from an EMBL/GenBank/DDBJ whole genome shotgun (WGS) entry which is preliminary data.</text>
</comment>
<comment type="catalytic activity">
    <reaction evidence="8">
        <text>Couples ATP hydrolysis with the unwinding of duplex DNA by translocating in the 3'-5' direction.</text>
        <dbReference type="EC" id="5.6.2.4"/>
    </reaction>
</comment>
<keyword evidence="4 11" id="KW-0347">Helicase</keyword>
<dbReference type="GO" id="GO:0033202">
    <property type="term" value="C:DNA helicase complex"/>
    <property type="evidence" value="ECO:0007669"/>
    <property type="project" value="TreeGrafter"/>
</dbReference>
<dbReference type="InterPro" id="IPR013986">
    <property type="entry name" value="DExx_box_DNA_helicase_dom_sf"/>
</dbReference>
<name>W4QL91_9BACI</name>
<dbReference type="GO" id="GO:0005524">
    <property type="term" value="F:ATP binding"/>
    <property type="evidence" value="ECO:0007669"/>
    <property type="project" value="UniProtKB-UniRule"/>
</dbReference>
<dbReference type="Proteomes" id="UP000018895">
    <property type="component" value="Unassembled WGS sequence"/>
</dbReference>
<dbReference type="Pfam" id="PF13361">
    <property type="entry name" value="UvrD_C"/>
    <property type="match status" value="1"/>
</dbReference>
<dbReference type="InterPro" id="IPR014016">
    <property type="entry name" value="UvrD-like_ATP-bd"/>
</dbReference>
<feature type="binding site" evidence="11">
    <location>
        <begin position="162"/>
        <end position="169"/>
    </location>
    <ligand>
        <name>ATP</name>
        <dbReference type="ChEBI" id="CHEBI:30616"/>
    </ligand>
</feature>
<evidence type="ECO:0000256" key="10">
    <source>
        <dbReference type="ARBA" id="ARBA00048988"/>
    </source>
</evidence>
<reference evidence="14" key="1">
    <citation type="journal article" date="2014" name="Genome Announc.">
        <title>Draft Genome Sequences of Three Alkaliphilic Bacillus Strains, Bacillus wakoensis JCM 9140T, Bacillus akibai JCM 9157T, and Bacillus hemicellulosilyticus JCM 9152T.</title>
        <authorList>
            <person name="Yuki M."/>
            <person name="Oshima K."/>
            <person name="Suda W."/>
            <person name="Oshida Y."/>
            <person name="Kitamura K."/>
            <person name="Iida T."/>
            <person name="Hattori M."/>
            <person name="Ohkuma M."/>
        </authorList>
    </citation>
    <scope>NUCLEOTIDE SEQUENCE [LARGE SCALE GENOMIC DNA]</scope>
    <source>
        <strain evidence="14">JCM 9152</strain>
    </source>
</reference>
<dbReference type="Pfam" id="PF00580">
    <property type="entry name" value="UvrD-helicase"/>
    <property type="match status" value="1"/>
</dbReference>
<gene>
    <name evidence="14" type="ORF">JCM9152_4217</name>
</gene>
<dbReference type="GO" id="GO:0016887">
    <property type="term" value="F:ATP hydrolysis activity"/>
    <property type="evidence" value="ECO:0007669"/>
    <property type="project" value="RHEA"/>
</dbReference>
<dbReference type="PROSITE" id="PS51198">
    <property type="entry name" value="UVRD_HELICASE_ATP_BIND"/>
    <property type="match status" value="1"/>
</dbReference>
<dbReference type="GO" id="GO:0003677">
    <property type="term" value="F:DNA binding"/>
    <property type="evidence" value="ECO:0007669"/>
    <property type="project" value="UniProtKB-KW"/>
</dbReference>
<dbReference type="PANTHER" id="PTHR11070">
    <property type="entry name" value="UVRD / RECB / PCRA DNA HELICASE FAMILY MEMBER"/>
    <property type="match status" value="1"/>
</dbReference>
<keyword evidence="5 11" id="KW-0067">ATP-binding</keyword>